<dbReference type="Proteomes" id="UP001233999">
    <property type="component" value="Unassembled WGS sequence"/>
</dbReference>
<accession>A0AAD7ZKR5</accession>
<reference evidence="1" key="1">
    <citation type="journal article" date="2023" name="IScience">
        <title>Live-bearing cockroach genome reveals convergent evolutionary mechanisms linked to viviparity in insects and beyond.</title>
        <authorList>
            <person name="Fouks B."/>
            <person name="Harrison M.C."/>
            <person name="Mikhailova A.A."/>
            <person name="Marchal E."/>
            <person name="English S."/>
            <person name="Carruthers M."/>
            <person name="Jennings E.C."/>
            <person name="Chiamaka E.L."/>
            <person name="Frigard R.A."/>
            <person name="Pippel M."/>
            <person name="Attardo G.M."/>
            <person name="Benoit J.B."/>
            <person name="Bornberg-Bauer E."/>
            <person name="Tobe S.S."/>
        </authorList>
    </citation>
    <scope>NUCLEOTIDE SEQUENCE</scope>
    <source>
        <strain evidence="1">Stay&amp;Tobe</strain>
    </source>
</reference>
<dbReference type="EMBL" id="JASPKZ010007809">
    <property type="protein sequence ID" value="KAJ9582348.1"/>
    <property type="molecule type" value="Genomic_DNA"/>
</dbReference>
<sequence length="170" mass="19434">SIVQLCFFSIQTLLSDKKDIRRQSGETSDLCHKFSKRSSKSYLISSYAIDSICLYPLRKAVKMYVLVHFLPNKNKRFTGLSQKVLHQEVLKVQQKIYTKVQNTTATCARTVCPSSKNINLIDYVFTLLLFARLSFSMVIDTVRLVLDISVREKSNGTASVRKLFDSLVRV</sequence>
<organism evidence="1 2">
    <name type="scientific">Diploptera punctata</name>
    <name type="common">Pacific beetle cockroach</name>
    <dbReference type="NCBI Taxonomy" id="6984"/>
    <lineage>
        <taxon>Eukaryota</taxon>
        <taxon>Metazoa</taxon>
        <taxon>Ecdysozoa</taxon>
        <taxon>Arthropoda</taxon>
        <taxon>Hexapoda</taxon>
        <taxon>Insecta</taxon>
        <taxon>Pterygota</taxon>
        <taxon>Neoptera</taxon>
        <taxon>Polyneoptera</taxon>
        <taxon>Dictyoptera</taxon>
        <taxon>Blattodea</taxon>
        <taxon>Blaberoidea</taxon>
        <taxon>Blaberidae</taxon>
        <taxon>Diplopterinae</taxon>
        <taxon>Diploptera</taxon>
    </lineage>
</organism>
<name>A0AAD7ZKR5_DIPPU</name>
<protein>
    <submittedName>
        <fullName evidence="1">Uncharacterized protein</fullName>
    </submittedName>
</protein>
<evidence type="ECO:0000313" key="2">
    <source>
        <dbReference type="Proteomes" id="UP001233999"/>
    </source>
</evidence>
<evidence type="ECO:0000313" key="1">
    <source>
        <dbReference type="EMBL" id="KAJ9582348.1"/>
    </source>
</evidence>
<reference evidence="1" key="2">
    <citation type="submission" date="2023-05" db="EMBL/GenBank/DDBJ databases">
        <authorList>
            <person name="Fouks B."/>
        </authorList>
    </citation>
    <scope>NUCLEOTIDE SEQUENCE</scope>
    <source>
        <strain evidence="1">Stay&amp;Tobe</strain>
        <tissue evidence="1">Testes</tissue>
    </source>
</reference>
<gene>
    <name evidence="1" type="ORF">L9F63_003308</name>
</gene>
<comment type="caution">
    <text evidence="1">The sequence shown here is derived from an EMBL/GenBank/DDBJ whole genome shotgun (WGS) entry which is preliminary data.</text>
</comment>
<dbReference type="AlphaFoldDB" id="A0AAD7ZKR5"/>
<keyword evidence="2" id="KW-1185">Reference proteome</keyword>
<proteinExistence type="predicted"/>
<feature type="non-terminal residue" evidence="1">
    <location>
        <position position="170"/>
    </location>
</feature>
<feature type="non-terminal residue" evidence="1">
    <location>
        <position position="1"/>
    </location>
</feature>